<proteinExistence type="predicted"/>
<dbReference type="AlphaFoldDB" id="X0WAB6"/>
<evidence type="ECO:0000313" key="1">
    <source>
        <dbReference type="EMBL" id="GAG27580.1"/>
    </source>
</evidence>
<organism evidence="1">
    <name type="scientific">marine sediment metagenome</name>
    <dbReference type="NCBI Taxonomy" id="412755"/>
    <lineage>
        <taxon>unclassified sequences</taxon>
        <taxon>metagenomes</taxon>
        <taxon>ecological metagenomes</taxon>
    </lineage>
</organism>
<feature type="non-terminal residue" evidence="1">
    <location>
        <position position="52"/>
    </location>
</feature>
<gene>
    <name evidence="1" type="ORF">S01H1_53997</name>
</gene>
<protein>
    <submittedName>
        <fullName evidence="1">Uncharacterized protein</fullName>
    </submittedName>
</protein>
<sequence length="52" mass="5945">MKEANGGWPAESTTQLEKLSKAELIELVRLYSKLFLAVDAFWYLAVKEIVDE</sequence>
<accession>X0WAB6</accession>
<reference evidence="1" key="1">
    <citation type="journal article" date="2014" name="Front. Microbiol.">
        <title>High frequency of phylogenetically diverse reductive dehalogenase-homologous genes in deep subseafloor sedimentary metagenomes.</title>
        <authorList>
            <person name="Kawai M."/>
            <person name="Futagami T."/>
            <person name="Toyoda A."/>
            <person name="Takaki Y."/>
            <person name="Nishi S."/>
            <person name="Hori S."/>
            <person name="Arai W."/>
            <person name="Tsubouchi T."/>
            <person name="Morono Y."/>
            <person name="Uchiyama I."/>
            <person name="Ito T."/>
            <person name="Fujiyama A."/>
            <person name="Inagaki F."/>
            <person name="Takami H."/>
        </authorList>
    </citation>
    <scope>NUCLEOTIDE SEQUENCE</scope>
    <source>
        <strain evidence="1">Expedition CK06-06</strain>
    </source>
</reference>
<comment type="caution">
    <text evidence="1">The sequence shown here is derived from an EMBL/GenBank/DDBJ whole genome shotgun (WGS) entry which is preliminary data.</text>
</comment>
<name>X0WAB6_9ZZZZ</name>
<dbReference type="EMBL" id="BARS01034999">
    <property type="protein sequence ID" value="GAG27580.1"/>
    <property type="molecule type" value="Genomic_DNA"/>
</dbReference>